<evidence type="ECO:0000256" key="1">
    <source>
        <dbReference type="SAM" id="MobiDB-lite"/>
    </source>
</evidence>
<dbReference type="EMBL" id="CP006986">
    <property type="protein sequence ID" value="AIC27063.1"/>
    <property type="molecule type" value="Genomic_DNA"/>
</dbReference>
<feature type="compositionally biased region" description="Acidic residues" evidence="1">
    <location>
        <begin position="113"/>
        <end position="125"/>
    </location>
</feature>
<evidence type="ECO:0000313" key="2">
    <source>
        <dbReference type="EMBL" id="AIC27063.1"/>
    </source>
</evidence>
<feature type="region of interest" description="Disordered" evidence="1">
    <location>
        <begin position="106"/>
        <end position="125"/>
    </location>
</feature>
<dbReference type="HOGENOM" id="CLU_143330_0_0_5"/>
<evidence type="ECO:0000313" key="3">
    <source>
        <dbReference type="Proteomes" id="UP000027180"/>
    </source>
</evidence>
<sequence>MPRPRQSVAQARASGALYKNSKRYENRAEPLVSEPLGDPPGWMPAEAADAWLDLSHRLPWLNRSHRGITEIASILVARMAAGTLGVPGMNLLRIVLGQMGATPATSRFAVTPEPEDEDPAAEFFR</sequence>
<reference evidence="2 3" key="1">
    <citation type="submission" date="2013-12" db="EMBL/GenBank/DDBJ databases">
        <title>Complete genome sequence of Rhizobium etli bv. mimosae IE4771.</title>
        <authorList>
            <person name="Bustos P."/>
            <person name="Santamaria R.I."/>
            <person name="Lozano L."/>
            <person name="Ormeno-Orrillo E."/>
            <person name="Rogel M.A."/>
            <person name="Romero D."/>
            <person name="Cevallos M.A."/>
            <person name="Martinez-Romero E."/>
            <person name="Gonzalez V."/>
        </authorList>
    </citation>
    <scope>NUCLEOTIDE SEQUENCE [LARGE SCALE GENOMIC DNA]</scope>
    <source>
        <strain evidence="2 3">IE4771</strain>
    </source>
</reference>
<proteinExistence type="predicted"/>
<dbReference type="Proteomes" id="UP000027180">
    <property type="component" value="Chromosome"/>
</dbReference>
<dbReference type="OrthoDB" id="6046378at2"/>
<dbReference type="AlphaFoldDB" id="A0A060HVT6"/>
<dbReference type="KEGG" id="rei:IE4771_CH01946"/>
<name>A0A060HVT6_RHIET</name>
<accession>A0A060HVT6</accession>
<protein>
    <submittedName>
        <fullName evidence="2">Uncharacterized protein</fullName>
    </submittedName>
</protein>
<organism evidence="2 3">
    <name type="scientific">Rhizobium etli bv. mimosae str. IE4771</name>
    <dbReference type="NCBI Taxonomy" id="1432050"/>
    <lineage>
        <taxon>Bacteria</taxon>
        <taxon>Pseudomonadati</taxon>
        <taxon>Pseudomonadota</taxon>
        <taxon>Alphaproteobacteria</taxon>
        <taxon>Hyphomicrobiales</taxon>
        <taxon>Rhizobiaceae</taxon>
        <taxon>Rhizobium/Agrobacterium group</taxon>
        <taxon>Rhizobium</taxon>
    </lineage>
</organism>
<gene>
    <name evidence="2" type="ORF">IE4771_CH01946</name>
</gene>